<accession>A0A4Q6I4H6</accession>
<feature type="transmembrane region" description="Helical" evidence="1">
    <location>
        <begin position="7"/>
        <end position="30"/>
    </location>
</feature>
<proteinExistence type="predicted"/>
<keyword evidence="3" id="KW-1185">Reference proteome</keyword>
<keyword evidence="1" id="KW-0812">Transmembrane</keyword>
<dbReference type="EMBL" id="QOHL01000008">
    <property type="protein sequence ID" value="RZB12772.1"/>
    <property type="molecule type" value="Genomic_DNA"/>
</dbReference>
<organism evidence="2 3">
    <name type="scientific">Ehrlichia minasensis</name>
    <dbReference type="NCBI Taxonomy" id="1242993"/>
    <lineage>
        <taxon>Bacteria</taxon>
        <taxon>Pseudomonadati</taxon>
        <taxon>Pseudomonadota</taxon>
        <taxon>Alphaproteobacteria</taxon>
        <taxon>Rickettsiales</taxon>
        <taxon>Anaplasmataceae</taxon>
        <taxon>Ehrlichia</taxon>
    </lineage>
</organism>
<evidence type="ECO:0000313" key="3">
    <source>
        <dbReference type="Proteomes" id="UP000293377"/>
    </source>
</evidence>
<dbReference type="InterPro" id="IPR011250">
    <property type="entry name" value="OMP/PagP_B-barrel"/>
</dbReference>
<dbReference type="RefSeq" id="WP_045171496.1">
    <property type="nucleotide sequence ID" value="NZ_QOHL01000008.1"/>
</dbReference>
<dbReference type="Gene3D" id="2.40.160.20">
    <property type="match status" value="1"/>
</dbReference>
<keyword evidence="1" id="KW-1133">Transmembrane helix</keyword>
<comment type="caution">
    <text evidence="2">The sequence shown here is derived from an EMBL/GenBank/DDBJ whole genome shotgun (WGS) entry which is preliminary data.</text>
</comment>
<evidence type="ECO:0008006" key="4">
    <source>
        <dbReference type="Google" id="ProtNLM"/>
    </source>
</evidence>
<dbReference type="Proteomes" id="UP000293377">
    <property type="component" value="Unassembled WGS sequence"/>
</dbReference>
<protein>
    <recommendedName>
        <fullName evidence="4">P44/Msp2 family outer membrane protein</fullName>
    </recommendedName>
</protein>
<dbReference type="OrthoDB" id="7163064at2"/>
<dbReference type="SUPFAM" id="SSF56925">
    <property type="entry name" value="OMPA-like"/>
    <property type="match status" value="1"/>
</dbReference>
<dbReference type="AlphaFoldDB" id="A0A4Q6I4H6"/>
<evidence type="ECO:0000256" key="1">
    <source>
        <dbReference type="SAM" id="Phobius"/>
    </source>
</evidence>
<evidence type="ECO:0000313" key="2">
    <source>
        <dbReference type="EMBL" id="RZB12772.1"/>
    </source>
</evidence>
<dbReference type="STRING" id="1242993.ehr_00833"/>
<keyword evidence="1" id="KW-0472">Membrane</keyword>
<reference evidence="2 3" key="1">
    <citation type="submission" date="2018-06" db="EMBL/GenBank/DDBJ databases">
        <title>Complete Genome Sequence of Ehrlichia minasensis Isolated From Cattle.</title>
        <authorList>
            <person name="Aguiar D.M."/>
            <person name="Araujo J.P.A.Jr."/>
            <person name="Nakazato L."/>
            <person name="Bard E."/>
            <person name="Cabezas-Cruz A."/>
        </authorList>
    </citation>
    <scope>NUCLEOTIDE SEQUENCE [LARGE SCALE GENOMIC DNA]</scope>
    <source>
        <strain evidence="2 3">B11</strain>
    </source>
</reference>
<sequence length="233" mass="26895">MKSLKYFIVYFVVAIVAIVAFDAEAVPFYIKGEYNFGVNYSDSLKSKYINYERLNIDINTAIGYKLKNNFFYEFGVRYAHIKPAIQELVDFEKMDLIDILQRIIGKKVYVSNMESIFGINSVTALINFGYDYIINDKLTAYLSYGVGIGGLFNYQGFRSNAATHYGMSMQNEVGLCYAYNKKVTLCVGYNCLKNYWKYDTDKIYDEDGNSVIYHFQDFQLSSHAVFASFKMML</sequence>
<name>A0A4Q6I4H6_9RICK</name>
<gene>
    <name evidence="2" type="ORF">DRF75_02345</name>
</gene>